<reference evidence="3" key="1">
    <citation type="submission" date="2008-02" db="EMBL/GenBank/DDBJ databases">
        <authorList>
            <person name="Fulton L."/>
            <person name="Clifton S."/>
            <person name="Fulton B."/>
            <person name="Xu J."/>
            <person name="Minx P."/>
            <person name="Pepin K.H."/>
            <person name="Johnson M."/>
            <person name="Thiruvilangam P."/>
            <person name="Bhonagiri V."/>
            <person name="Nash W.E."/>
            <person name="Mardis E.R."/>
            <person name="Wilson R.K."/>
        </authorList>
    </citation>
    <scope>NUCLEOTIDE SEQUENCE [LARGE SCALE GENOMIC DNA]</scope>
    <source>
        <strain evidence="3">DSM 1552</strain>
    </source>
</reference>
<dbReference type="STRING" id="428126.CLOSPI_01342"/>
<dbReference type="Pfam" id="PF23023">
    <property type="entry name" value="Anti-Pycsar_Apyc1"/>
    <property type="match status" value="1"/>
</dbReference>
<protein>
    <submittedName>
        <fullName evidence="3">Metallo-beta-lactamase domain protein</fullName>
    </submittedName>
</protein>
<dbReference type="SMART" id="SM00849">
    <property type="entry name" value="Lactamase_B"/>
    <property type="match status" value="1"/>
</dbReference>
<name>B1C285_9FIRM</name>
<evidence type="ECO:0000313" key="3">
    <source>
        <dbReference type="EMBL" id="EDS75027.1"/>
    </source>
</evidence>
<gene>
    <name evidence="3" type="ORF">CLOSPI_01342</name>
</gene>
<dbReference type="SUPFAM" id="SSF56281">
    <property type="entry name" value="Metallo-hydrolase/oxidoreductase"/>
    <property type="match status" value="1"/>
</dbReference>
<dbReference type="EMBL" id="ABIK02000008">
    <property type="protein sequence ID" value="EDS75027.1"/>
    <property type="molecule type" value="Genomic_DNA"/>
</dbReference>
<dbReference type="AlphaFoldDB" id="B1C285"/>
<reference evidence="3" key="2">
    <citation type="submission" date="2014-06" db="EMBL/GenBank/DDBJ databases">
        <title>Draft genome sequence of Clostridium spiroforme (DSM 1552).</title>
        <authorList>
            <person name="Sudarsanam P."/>
            <person name="Ley R."/>
            <person name="Guruge J."/>
            <person name="Turnbaugh P.J."/>
            <person name="Mahowald M."/>
            <person name="Liep D."/>
            <person name="Gordon J."/>
        </authorList>
    </citation>
    <scope>NUCLEOTIDE SEQUENCE</scope>
    <source>
        <strain evidence="3">DSM 1552</strain>
    </source>
</reference>
<dbReference type="Gene3D" id="3.60.15.10">
    <property type="entry name" value="Ribonuclease Z/Hydroxyacylglutathione hydrolase-like"/>
    <property type="match status" value="1"/>
</dbReference>
<dbReference type="GO" id="GO:0042781">
    <property type="term" value="F:3'-tRNA processing endoribonuclease activity"/>
    <property type="evidence" value="ECO:0007669"/>
    <property type="project" value="TreeGrafter"/>
</dbReference>
<keyword evidence="1" id="KW-0540">Nuclease</keyword>
<feature type="domain" description="Metallo-beta-lactamase" evidence="2">
    <location>
        <begin position="22"/>
        <end position="211"/>
    </location>
</feature>
<proteinExistence type="predicted"/>
<dbReference type="HOGENOM" id="CLU_1044874_0_0_9"/>
<keyword evidence="1" id="KW-0255">Endonuclease</keyword>
<keyword evidence="4" id="KW-1185">Reference proteome</keyword>
<dbReference type="PANTHER" id="PTHR46018:SF2">
    <property type="entry name" value="ZINC PHOSPHODIESTERASE ELAC PROTEIN 1"/>
    <property type="match status" value="1"/>
</dbReference>
<organism evidence="3 4">
    <name type="scientific">Thomasclavelia spiroformis DSM 1552</name>
    <dbReference type="NCBI Taxonomy" id="428126"/>
    <lineage>
        <taxon>Bacteria</taxon>
        <taxon>Bacillati</taxon>
        <taxon>Bacillota</taxon>
        <taxon>Erysipelotrichia</taxon>
        <taxon>Erysipelotrichales</taxon>
        <taxon>Coprobacillaceae</taxon>
        <taxon>Thomasclavelia</taxon>
    </lineage>
</organism>
<dbReference type="eggNOG" id="COG1234">
    <property type="taxonomic scope" value="Bacteria"/>
</dbReference>
<dbReference type="Proteomes" id="UP000004910">
    <property type="component" value="Unassembled WGS sequence"/>
</dbReference>
<dbReference type="InterPro" id="IPR001279">
    <property type="entry name" value="Metallo-B-lactamas"/>
</dbReference>
<dbReference type="PANTHER" id="PTHR46018">
    <property type="entry name" value="ZINC PHOSPHODIESTERASE ELAC PROTEIN 1"/>
    <property type="match status" value="1"/>
</dbReference>
<evidence type="ECO:0000259" key="2">
    <source>
        <dbReference type="SMART" id="SM00849"/>
    </source>
</evidence>
<comment type="caution">
    <text evidence="3">The sequence shown here is derived from an EMBL/GenBank/DDBJ whole genome shotgun (WGS) entry which is preliminary data.</text>
</comment>
<dbReference type="InterPro" id="IPR036866">
    <property type="entry name" value="RibonucZ/Hydroxyglut_hydro"/>
</dbReference>
<keyword evidence="1" id="KW-0378">Hydrolase</keyword>
<accession>B1C285</accession>
<evidence type="ECO:0000313" key="4">
    <source>
        <dbReference type="Proteomes" id="UP000004910"/>
    </source>
</evidence>
<evidence type="ECO:0000256" key="1">
    <source>
        <dbReference type="ARBA" id="ARBA00022759"/>
    </source>
</evidence>
<sequence>MEDFMEKLIVLGTGNAGVKKCYNTCFVLKNKNEYLLVDAGGGNGILRQLDLAKIDLKKIKYMIVTHGHSDHVLGTVWIFRMIATMIKNKQYDGNFQIYCHDELVDTIKTIIKLTLQEKLYNLIGKRIFINEVKDGQSLTILGHMITFFDIHSTKIKQFGFSIALEDGKLTCLGDEPYHESCYQYAYKAKWLLCEAFCLDKQKDIFKPYEKHHSTVKDASLIANLLEVENLLLYHSEEMNLEKRKQLYTNEAKLYFNGNIYVPDDLEIFKL</sequence>